<comment type="similarity">
    <text evidence="2">Belongs to the methyl-accepting chemotaxis (MCP) protein family.</text>
</comment>
<keyword evidence="3" id="KW-0472">Membrane</keyword>
<name>A0A1J5TUK2_9ZZZZ</name>
<gene>
    <name evidence="7" type="primary">aer_3</name>
    <name evidence="7" type="ORF">GALL_25030</name>
</gene>
<dbReference type="Pfam" id="PF08447">
    <property type="entry name" value="PAS_3"/>
    <property type="match status" value="1"/>
</dbReference>
<dbReference type="InterPro" id="IPR001610">
    <property type="entry name" value="PAC"/>
</dbReference>
<keyword evidence="3" id="KW-1133">Transmembrane helix</keyword>
<evidence type="ECO:0000259" key="6">
    <source>
        <dbReference type="PROSITE" id="PS50885"/>
    </source>
</evidence>
<dbReference type="Pfam" id="PF00015">
    <property type="entry name" value="MCPsignal"/>
    <property type="match status" value="1"/>
</dbReference>
<dbReference type="Gene3D" id="1.10.287.950">
    <property type="entry name" value="Methyl-accepting chemotaxis protein"/>
    <property type="match status" value="1"/>
</dbReference>
<organism evidence="7">
    <name type="scientific">mine drainage metagenome</name>
    <dbReference type="NCBI Taxonomy" id="410659"/>
    <lineage>
        <taxon>unclassified sequences</taxon>
        <taxon>metagenomes</taxon>
        <taxon>ecological metagenomes</taxon>
    </lineage>
</organism>
<dbReference type="InterPro" id="IPR003660">
    <property type="entry name" value="HAMP_dom"/>
</dbReference>
<feature type="transmembrane region" description="Helical" evidence="3">
    <location>
        <begin position="158"/>
        <end position="178"/>
    </location>
</feature>
<dbReference type="SMART" id="SM00283">
    <property type="entry name" value="MA"/>
    <property type="match status" value="1"/>
</dbReference>
<evidence type="ECO:0000256" key="2">
    <source>
        <dbReference type="ARBA" id="ARBA00029447"/>
    </source>
</evidence>
<dbReference type="EMBL" id="MLJW01000005">
    <property type="protein sequence ID" value="OIR17476.1"/>
    <property type="molecule type" value="Genomic_DNA"/>
</dbReference>
<feature type="domain" description="PAS" evidence="5">
    <location>
        <begin position="25"/>
        <end position="60"/>
    </location>
</feature>
<accession>A0A1J5TUK2</accession>
<dbReference type="GO" id="GO:0007165">
    <property type="term" value="P:signal transduction"/>
    <property type="evidence" value="ECO:0007669"/>
    <property type="project" value="UniProtKB-KW"/>
</dbReference>
<dbReference type="FunFam" id="1.10.287.950:FF:000001">
    <property type="entry name" value="Methyl-accepting chemotaxis sensory transducer"/>
    <property type="match status" value="1"/>
</dbReference>
<dbReference type="PANTHER" id="PTHR32089:SF112">
    <property type="entry name" value="LYSOZYME-LIKE PROTEIN-RELATED"/>
    <property type="match status" value="1"/>
</dbReference>
<dbReference type="SMART" id="SM00086">
    <property type="entry name" value="PAC"/>
    <property type="match status" value="1"/>
</dbReference>
<dbReference type="InterPro" id="IPR013655">
    <property type="entry name" value="PAS_fold_3"/>
</dbReference>
<dbReference type="InterPro" id="IPR000014">
    <property type="entry name" value="PAS"/>
</dbReference>
<dbReference type="Gene3D" id="3.30.450.20">
    <property type="entry name" value="PAS domain"/>
    <property type="match status" value="1"/>
</dbReference>
<dbReference type="AlphaFoldDB" id="A0A1J5TUK2"/>
<dbReference type="PANTHER" id="PTHR32089">
    <property type="entry name" value="METHYL-ACCEPTING CHEMOTAXIS PROTEIN MCPB"/>
    <property type="match status" value="1"/>
</dbReference>
<evidence type="ECO:0000259" key="4">
    <source>
        <dbReference type="PROSITE" id="PS50111"/>
    </source>
</evidence>
<comment type="caution">
    <text evidence="7">The sequence shown here is derived from an EMBL/GenBank/DDBJ whole genome shotgun (WGS) entry which is preliminary data.</text>
</comment>
<dbReference type="NCBIfam" id="TIGR00229">
    <property type="entry name" value="sensory_box"/>
    <property type="match status" value="1"/>
</dbReference>
<dbReference type="SMART" id="SM00091">
    <property type="entry name" value="PAS"/>
    <property type="match status" value="1"/>
</dbReference>
<dbReference type="SUPFAM" id="SSF55785">
    <property type="entry name" value="PYP-like sensor domain (PAS domain)"/>
    <property type="match status" value="1"/>
</dbReference>
<feature type="domain" description="HAMP" evidence="6">
    <location>
        <begin position="362"/>
        <end position="414"/>
    </location>
</feature>
<evidence type="ECO:0000256" key="1">
    <source>
        <dbReference type="ARBA" id="ARBA00023224"/>
    </source>
</evidence>
<sequence length="693" mass="77115">MKKNLPVTQIEKQFAHNIRIVSKTDLKGLITYVNDDFLEVSGFTREELIGKNHNIVRHPDMPPQAFKWLWDTIKQDLPWRGIVKNRCKNGDYYWVKALVSPIKNDGKVIGYLSVRSVPSRNEVAAADALYKQLNASGAAIGSRFDRFRFRNLSLNLKLQLLIQPVLFFMLAGATYSLYEQMKTTMLNTAQQRAEATAMQVIDSANMLMVTGMISDQDNRRLMIKKIIEGQQLKSLRLMRTQQVVDQFGPGLPEEHLDDPLVKEVIETSVKQGKSVPYFNQFRADGRFLFRAITPYIESHEFHGTDCLSCHNVAVGSSNGASDITLDLTDDFSHLHNLLFILIASQIGLQLLVFVILRGSFRRFVEKPLVGMEKQFEDVIEGNLTGDIDISGRDETGLLYCKLQIMQSQIQVMLDEMALASSIIMERSAELDGKVVQVAEHSSNQRNSIQLITTTMENFSKSVSQVAQDANNSAGAAQSSQEMIEESNKRMEQTIASTTKVVQAVRTSSNTIDELKVAIQKIGDISKVIKEIADQTNLLALNAAIEAARAGEQGRGFAVVADEVRKLAERTGSSTTDIANMVENIHAVSQSVVASMHQAIREVEEEAVIVHENGETLKKIMQSGRQVTENAQRIAHVSEDQSHASQDVSNNLEHISELVDSNADIADAAKQASQALIKSATELQAMIELLNRKN</sequence>
<feature type="domain" description="Methyl-accepting transducer" evidence="4">
    <location>
        <begin position="419"/>
        <end position="655"/>
    </location>
</feature>
<keyword evidence="1" id="KW-0807">Transducer</keyword>
<feature type="transmembrane region" description="Helical" evidence="3">
    <location>
        <begin position="337"/>
        <end position="356"/>
    </location>
</feature>
<dbReference type="SUPFAM" id="SSF58104">
    <property type="entry name" value="Methyl-accepting chemotaxis protein (MCP) signaling domain"/>
    <property type="match status" value="1"/>
</dbReference>
<dbReference type="InterPro" id="IPR004089">
    <property type="entry name" value="MCPsignal_dom"/>
</dbReference>
<dbReference type="PROSITE" id="PS50112">
    <property type="entry name" value="PAS"/>
    <property type="match status" value="1"/>
</dbReference>
<evidence type="ECO:0000313" key="7">
    <source>
        <dbReference type="EMBL" id="OIR17476.1"/>
    </source>
</evidence>
<reference evidence="7" key="1">
    <citation type="submission" date="2016-10" db="EMBL/GenBank/DDBJ databases">
        <title>Sequence of Gallionella enrichment culture.</title>
        <authorList>
            <person name="Poehlein A."/>
            <person name="Muehling M."/>
            <person name="Daniel R."/>
        </authorList>
    </citation>
    <scope>NUCLEOTIDE SEQUENCE</scope>
</reference>
<protein>
    <submittedName>
        <fullName evidence="7">Aerotaxis receptor</fullName>
    </submittedName>
</protein>
<dbReference type="CDD" id="cd11386">
    <property type="entry name" value="MCP_signal"/>
    <property type="match status" value="1"/>
</dbReference>
<dbReference type="PROSITE" id="PS50885">
    <property type="entry name" value="HAMP"/>
    <property type="match status" value="1"/>
</dbReference>
<keyword evidence="7" id="KW-0675">Receptor</keyword>
<dbReference type="GO" id="GO:0016020">
    <property type="term" value="C:membrane"/>
    <property type="evidence" value="ECO:0007669"/>
    <property type="project" value="InterPro"/>
</dbReference>
<proteinExistence type="inferred from homology"/>
<evidence type="ECO:0000256" key="3">
    <source>
        <dbReference type="SAM" id="Phobius"/>
    </source>
</evidence>
<evidence type="ECO:0000259" key="5">
    <source>
        <dbReference type="PROSITE" id="PS50112"/>
    </source>
</evidence>
<keyword evidence="3" id="KW-0812">Transmembrane</keyword>
<dbReference type="CDD" id="cd00130">
    <property type="entry name" value="PAS"/>
    <property type="match status" value="1"/>
</dbReference>
<dbReference type="PROSITE" id="PS50111">
    <property type="entry name" value="CHEMOTAXIS_TRANSDUC_2"/>
    <property type="match status" value="1"/>
</dbReference>
<dbReference type="InterPro" id="IPR035965">
    <property type="entry name" value="PAS-like_dom_sf"/>
</dbReference>